<proteinExistence type="predicted"/>
<name>Q8H2R4_ORYSJ</name>
<evidence type="ECO:0000313" key="1">
    <source>
        <dbReference type="EMBL" id="BAC22463.1"/>
    </source>
</evidence>
<dbReference type="Proteomes" id="UP000000763">
    <property type="component" value="Chromosome 7"/>
</dbReference>
<evidence type="ECO:0000313" key="2">
    <source>
        <dbReference type="Proteomes" id="UP000000763"/>
    </source>
</evidence>
<accession>Q8H2R4</accession>
<organism evidence="1 2">
    <name type="scientific">Oryza sativa subsp. japonica</name>
    <name type="common">Rice</name>
    <dbReference type="NCBI Taxonomy" id="39947"/>
    <lineage>
        <taxon>Eukaryota</taxon>
        <taxon>Viridiplantae</taxon>
        <taxon>Streptophyta</taxon>
        <taxon>Embryophyta</taxon>
        <taxon>Tracheophyta</taxon>
        <taxon>Spermatophyta</taxon>
        <taxon>Magnoliopsida</taxon>
        <taxon>Liliopsida</taxon>
        <taxon>Poales</taxon>
        <taxon>Poaceae</taxon>
        <taxon>BOP clade</taxon>
        <taxon>Oryzoideae</taxon>
        <taxon>Oryzeae</taxon>
        <taxon>Oryzinae</taxon>
        <taxon>Oryza</taxon>
        <taxon>Oryza sativa</taxon>
    </lineage>
</organism>
<dbReference type="EMBL" id="AP005462">
    <property type="protein sequence ID" value="BAC22463.1"/>
    <property type="molecule type" value="Genomic_DNA"/>
</dbReference>
<reference evidence="2" key="1">
    <citation type="journal article" date="2005" name="Nature">
        <title>The map-based sequence of the rice genome.</title>
        <authorList>
            <consortium name="International rice genome sequencing project (IRGSP)"/>
            <person name="Matsumoto T."/>
            <person name="Wu J."/>
            <person name="Kanamori H."/>
            <person name="Katayose Y."/>
            <person name="Fujisawa M."/>
            <person name="Namiki N."/>
            <person name="Mizuno H."/>
            <person name="Yamamoto K."/>
            <person name="Antonio B.A."/>
            <person name="Baba T."/>
            <person name="Sakata K."/>
            <person name="Nagamura Y."/>
            <person name="Aoki H."/>
            <person name="Arikawa K."/>
            <person name="Arita K."/>
            <person name="Bito T."/>
            <person name="Chiden Y."/>
            <person name="Fujitsuka N."/>
            <person name="Fukunaka R."/>
            <person name="Hamada M."/>
            <person name="Harada C."/>
            <person name="Hayashi A."/>
            <person name="Hijishita S."/>
            <person name="Honda M."/>
            <person name="Hosokawa S."/>
            <person name="Ichikawa Y."/>
            <person name="Idonuma A."/>
            <person name="Iijima M."/>
            <person name="Ikeda M."/>
            <person name="Ikeno M."/>
            <person name="Ito K."/>
            <person name="Ito S."/>
            <person name="Ito T."/>
            <person name="Ito Y."/>
            <person name="Ito Y."/>
            <person name="Iwabuchi A."/>
            <person name="Kamiya K."/>
            <person name="Karasawa W."/>
            <person name="Kurita K."/>
            <person name="Katagiri S."/>
            <person name="Kikuta A."/>
            <person name="Kobayashi H."/>
            <person name="Kobayashi N."/>
            <person name="Machita K."/>
            <person name="Maehara T."/>
            <person name="Masukawa M."/>
            <person name="Mizubayashi T."/>
            <person name="Mukai Y."/>
            <person name="Nagasaki H."/>
            <person name="Nagata Y."/>
            <person name="Naito S."/>
            <person name="Nakashima M."/>
            <person name="Nakama Y."/>
            <person name="Nakamichi Y."/>
            <person name="Nakamura M."/>
            <person name="Meguro A."/>
            <person name="Negishi M."/>
            <person name="Ohta I."/>
            <person name="Ohta T."/>
            <person name="Okamoto M."/>
            <person name="Ono N."/>
            <person name="Saji S."/>
            <person name="Sakaguchi M."/>
            <person name="Sakai K."/>
            <person name="Shibata M."/>
            <person name="Shimokawa T."/>
            <person name="Song J."/>
            <person name="Takazaki Y."/>
            <person name="Terasawa K."/>
            <person name="Tsugane M."/>
            <person name="Tsuji K."/>
            <person name="Ueda S."/>
            <person name="Waki K."/>
            <person name="Yamagata H."/>
            <person name="Yamamoto M."/>
            <person name="Yamamoto S."/>
            <person name="Yamane H."/>
            <person name="Yoshiki S."/>
            <person name="Yoshihara R."/>
            <person name="Yukawa K."/>
            <person name="Zhong H."/>
            <person name="Yano M."/>
            <person name="Yuan Q."/>
            <person name="Ouyang S."/>
            <person name="Liu J."/>
            <person name="Jones K.M."/>
            <person name="Gansberger K."/>
            <person name="Moffat K."/>
            <person name="Hill J."/>
            <person name="Bera J."/>
            <person name="Fadrosh D."/>
            <person name="Jin S."/>
            <person name="Johri S."/>
            <person name="Kim M."/>
            <person name="Overton L."/>
            <person name="Reardon M."/>
            <person name="Tsitrin T."/>
            <person name="Vuong H."/>
            <person name="Weaver B."/>
            <person name="Ciecko A."/>
            <person name="Tallon L."/>
            <person name="Jackson J."/>
            <person name="Pai G."/>
            <person name="Aken S.V."/>
            <person name="Utterback T."/>
            <person name="Reidmuller S."/>
            <person name="Feldblyum T."/>
            <person name="Hsiao J."/>
            <person name="Zismann V."/>
            <person name="Iobst S."/>
            <person name="de Vazeille A.R."/>
            <person name="Buell C.R."/>
            <person name="Ying K."/>
            <person name="Li Y."/>
            <person name="Lu T."/>
            <person name="Huang Y."/>
            <person name="Zhao Q."/>
            <person name="Feng Q."/>
            <person name="Zhang L."/>
            <person name="Zhu J."/>
            <person name="Weng Q."/>
            <person name="Mu J."/>
            <person name="Lu Y."/>
            <person name="Fan D."/>
            <person name="Liu Y."/>
            <person name="Guan J."/>
            <person name="Zhang Y."/>
            <person name="Yu S."/>
            <person name="Liu X."/>
            <person name="Zhang Y."/>
            <person name="Hong G."/>
            <person name="Han B."/>
            <person name="Choisne N."/>
            <person name="Demange N."/>
            <person name="Orjeda G."/>
            <person name="Samain S."/>
            <person name="Cattolico L."/>
            <person name="Pelletier E."/>
            <person name="Couloux A."/>
            <person name="Segurens B."/>
            <person name="Wincker P."/>
            <person name="D'Hont A."/>
            <person name="Scarpelli C."/>
            <person name="Weissenbach J."/>
            <person name="Salanoubat M."/>
            <person name="Quetier F."/>
            <person name="Yu Y."/>
            <person name="Kim H.R."/>
            <person name="Rambo T."/>
            <person name="Currie J."/>
            <person name="Collura K."/>
            <person name="Luo M."/>
            <person name="Yang T."/>
            <person name="Ammiraju J.S.S."/>
            <person name="Engler F."/>
            <person name="Soderlund C."/>
            <person name="Wing R.A."/>
            <person name="Palmer L.E."/>
            <person name="de la Bastide M."/>
            <person name="Spiegel L."/>
            <person name="Nascimento L."/>
            <person name="Zutavern T."/>
            <person name="O'Shaughnessy A."/>
            <person name="Dike S."/>
            <person name="Dedhia N."/>
            <person name="Preston R."/>
            <person name="Balija V."/>
            <person name="McCombie W.R."/>
            <person name="Chow T."/>
            <person name="Chen H."/>
            <person name="Chung M."/>
            <person name="Chen C."/>
            <person name="Shaw J."/>
            <person name="Wu H."/>
            <person name="Hsiao K."/>
            <person name="Chao Y."/>
            <person name="Chu M."/>
            <person name="Cheng C."/>
            <person name="Hour A."/>
            <person name="Lee P."/>
            <person name="Lin S."/>
            <person name="Lin Y."/>
            <person name="Liou J."/>
            <person name="Liu S."/>
            <person name="Hsing Y."/>
            <person name="Raghuvanshi S."/>
            <person name="Mohanty A."/>
            <person name="Bharti A.K."/>
            <person name="Gaur A."/>
            <person name="Gupta V."/>
            <person name="Kumar D."/>
            <person name="Ravi V."/>
            <person name="Vij S."/>
            <person name="Kapur A."/>
            <person name="Khurana P."/>
            <person name="Khurana P."/>
            <person name="Khurana J.P."/>
            <person name="Tyagi A.K."/>
            <person name="Gaikwad K."/>
            <person name="Singh A."/>
            <person name="Dalal V."/>
            <person name="Srivastava S."/>
            <person name="Dixit A."/>
            <person name="Pal A.K."/>
            <person name="Ghazi I.A."/>
            <person name="Yadav M."/>
            <person name="Pandit A."/>
            <person name="Bhargava A."/>
            <person name="Sureshbabu K."/>
            <person name="Batra K."/>
            <person name="Sharma T.R."/>
            <person name="Mohapatra T."/>
            <person name="Singh N.K."/>
            <person name="Messing J."/>
            <person name="Nelson A.B."/>
            <person name="Fuks G."/>
            <person name="Kavchok S."/>
            <person name="Keizer G."/>
            <person name="Linton E."/>
            <person name="Llaca V."/>
            <person name="Song R."/>
            <person name="Tanyolac B."/>
            <person name="Young S."/>
            <person name="Ho-Il K."/>
            <person name="Hahn J.H."/>
            <person name="Sangsakoo G."/>
            <person name="Vanavichit A."/>
            <person name="de Mattos Luiz.A.T."/>
            <person name="Zimmer P.D."/>
            <person name="Malone G."/>
            <person name="Dellagostin O."/>
            <person name="de Oliveira A.C."/>
            <person name="Bevan M."/>
            <person name="Bancroft I."/>
            <person name="Minx P."/>
            <person name="Cordum H."/>
            <person name="Wilson R."/>
            <person name="Cheng Z."/>
            <person name="Jin W."/>
            <person name="Jiang J."/>
            <person name="Leong S.A."/>
            <person name="Iwama H."/>
            <person name="Gojobori T."/>
            <person name="Itoh T."/>
            <person name="Niimura Y."/>
            <person name="Fujii Y."/>
            <person name="Habara T."/>
            <person name="Sakai H."/>
            <person name="Sato Y."/>
            <person name="Wilson G."/>
            <person name="Kumar K."/>
            <person name="McCouch S."/>
            <person name="Juretic N."/>
            <person name="Hoen D."/>
            <person name="Wright S."/>
            <person name="Bruskiewich R."/>
            <person name="Bureau T."/>
            <person name="Miyao A."/>
            <person name="Hirochika H."/>
            <person name="Nishikawa T."/>
            <person name="Kadowaki K."/>
            <person name="Sugiura M."/>
            <person name="Burr B."/>
            <person name="Sasaki T."/>
        </authorList>
    </citation>
    <scope>NUCLEOTIDE SEQUENCE [LARGE SCALE GENOMIC DNA]</scope>
    <source>
        <strain evidence="2">cv. Nipponbare</strain>
    </source>
</reference>
<protein>
    <submittedName>
        <fullName evidence="1">Uncharacterized protein</fullName>
    </submittedName>
</protein>
<gene>
    <name evidence="1" type="primary">P0613B07.135</name>
</gene>
<reference evidence="2" key="2">
    <citation type="journal article" date="2008" name="Nucleic Acids Res.">
        <title>The rice annotation project database (RAP-DB): 2008 update.</title>
        <authorList>
            <consortium name="The rice annotation project (RAP)"/>
        </authorList>
    </citation>
    <scope>GENOME REANNOTATION</scope>
    <source>
        <strain evidence="2">cv. Nipponbare</strain>
    </source>
</reference>
<dbReference type="AlphaFoldDB" id="Q8H2R4"/>
<sequence length="67" mass="7997">MKIYPANEAIRVKNYQDNRNTIEEPMTMEIQRMEINRHGMMATIPIHGEHFEYTQSTEKTLIPGRYQ</sequence>